<feature type="domain" description="SH3" evidence="4">
    <location>
        <begin position="278"/>
        <end position="337"/>
    </location>
</feature>
<feature type="domain" description="SH3" evidence="4">
    <location>
        <begin position="429"/>
        <end position="492"/>
    </location>
</feature>
<evidence type="ECO:0000256" key="3">
    <source>
        <dbReference type="SAM" id="MobiDB-lite"/>
    </source>
</evidence>
<gene>
    <name evidence="5" type="ORF">CAUJ_LOCUS4525</name>
</gene>
<dbReference type="PROSITE" id="PS50002">
    <property type="entry name" value="SH3"/>
    <property type="match status" value="4"/>
</dbReference>
<dbReference type="SMART" id="SM00326">
    <property type="entry name" value="SH3"/>
    <property type="match status" value="4"/>
</dbReference>
<dbReference type="Proteomes" id="UP000835052">
    <property type="component" value="Unassembled WGS sequence"/>
</dbReference>
<dbReference type="Gene3D" id="2.30.30.40">
    <property type="entry name" value="SH3 Domains"/>
    <property type="match status" value="4"/>
</dbReference>
<feature type="compositionally biased region" description="Pro residues" evidence="3">
    <location>
        <begin position="1"/>
        <end position="12"/>
    </location>
</feature>
<evidence type="ECO:0000259" key="4">
    <source>
        <dbReference type="PROSITE" id="PS50002"/>
    </source>
</evidence>
<feature type="compositionally biased region" description="Low complexity" evidence="3">
    <location>
        <begin position="172"/>
        <end position="182"/>
    </location>
</feature>
<evidence type="ECO:0000256" key="2">
    <source>
        <dbReference type="PROSITE-ProRule" id="PRU00192"/>
    </source>
</evidence>
<reference evidence="5" key="1">
    <citation type="submission" date="2020-10" db="EMBL/GenBank/DDBJ databases">
        <authorList>
            <person name="Kikuchi T."/>
        </authorList>
    </citation>
    <scope>NUCLEOTIDE SEQUENCE</scope>
    <source>
        <strain evidence="5">NKZ352</strain>
    </source>
</reference>
<evidence type="ECO:0000313" key="6">
    <source>
        <dbReference type="Proteomes" id="UP000835052"/>
    </source>
</evidence>
<dbReference type="PRINTS" id="PR00499">
    <property type="entry name" value="P67PHOX"/>
</dbReference>
<dbReference type="AlphaFoldDB" id="A0A8S1GXH0"/>
<name>A0A8S1GXH0_9PELO</name>
<keyword evidence="6" id="KW-1185">Reference proteome</keyword>
<dbReference type="PRINTS" id="PR00452">
    <property type="entry name" value="SH3DOMAIN"/>
</dbReference>
<dbReference type="EMBL" id="CAJGYM010000008">
    <property type="protein sequence ID" value="CAD6188606.1"/>
    <property type="molecule type" value="Genomic_DNA"/>
</dbReference>
<evidence type="ECO:0000313" key="5">
    <source>
        <dbReference type="EMBL" id="CAD6188606.1"/>
    </source>
</evidence>
<feature type="compositionally biased region" description="Low complexity" evidence="3">
    <location>
        <begin position="143"/>
        <end position="165"/>
    </location>
</feature>
<dbReference type="OrthoDB" id="27823at2759"/>
<comment type="caution">
    <text evidence="5">The sequence shown here is derived from an EMBL/GenBank/DDBJ whole genome shotgun (WGS) entry which is preliminary data.</text>
</comment>
<feature type="region of interest" description="Disordered" evidence="3">
    <location>
        <begin position="87"/>
        <end position="198"/>
    </location>
</feature>
<feature type="region of interest" description="Disordered" evidence="3">
    <location>
        <begin position="1"/>
        <end position="24"/>
    </location>
</feature>
<feature type="domain" description="SH3" evidence="4">
    <location>
        <begin position="199"/>
        <end position="260"/>
    </location>
</feature>
<protein>
    <recommendedName>
        <fullName evidence="4">SH3 domain-containing protein</fullName>
    </recommendedName>
</protein>
<dbReference type="Pfam" id="PF00018">
    <property type="entry name" value="SH3_1"/>
    <property type="match status" value="2"/>
</dbReference>
<keyword evidence="1 2" id="KW-0728">SH3 domain</keyword>
<feature type="compositionally biased region" description="Low complexity" evidence="3">
    <location>
        <begin position="105"/>
        <end position="122"/>
    </location>
</feature>
<organism evidence="5 6">
    <name type="scientific">Caenorhabditis auriculariae</name>
    <dbReference type="NCBI Taxonomy" id="2777116"/>
    <lineage>
        <taxon>Eukaryota</taxon>
        <taxon>Metazoa</taxon>
        <taxon>Ecdysozoa</taxon>
        <taxon>Nematoda</taxon>
        <taxon>Chromadorea</taxon>
        <taxon>Rhabditida</taxon>
        <taxon>Rhabditina</taxon>
        <taxon>Rhabditomorpha</taxon>
        <taxon>Rhabditoidea</taxon>
        <taxon>Rhabditidae</taxon>
        <taxon>Peloderinae</taxon>
        <taxon>Caenorhabditis</taxon>
    </lineage>
</organism>
<sequence>MSAGPVPPPKPAKPGQNGNDENKGFSVSAAKALFEAAKKPEVRQAVVAAAKNPYVRATAKNVAENKEARNAVLTAVSNPSAENKFSAASAVYDANRPPPPPHRNGSASVSAASSSSGKVASSHQSIISKLENLNFGAPPAPNPSTTAAPSTSLYVHTSSSQSQQPRLPPPSHSSSSSTSSWTPAPPYNSVTRSTPAVSAHDPHATVKYAFVGAHIDELTCNPGEVVLLKRHVDDQWIYGMNTTTGKHGIVPQSYLQVEVPLPAESVPKSTSSSFASPSSGTYSTALYDYDSATPGDLRFRVNDRILVTSRVNADWLEGELYGQKGIFPANFVSLDGSAPAPVSAPAPANSAPTRTKRENVTAAYDYYSGVASDLQFNQGDVIEVVEKVDCDWIMGELNGRRGLVPVTFLLSPNSSPKKSPGLANLSTALKPKMAVAIADYHSDDPKHLYVTRGDNIIISETVDEYYYKGKLEAFKTLPAGIFPKNVVNVIEN</sequence>
<dbReference type="PANTHER" id="PTHR14167:SF107">
    <property type="entry name" value="PROTEIN CBG06887"/>
    <property type="match status" value="1"/>
</dbReference>
<proteinExistence type="predicted"/>
<dbReference type="GO" id="GO:0016477">
    <property type="term" value="P:cell migration"/>
    <property type="evidence" value="ECO:0007669"/>
    <property type="project" value="TreeGrafter"/>
</dbReference>
<dbReference type="SUPFAM" id="SSF50044">
    <property type="entry name" value="SH3-domain"/>
    <property type="match status" value="4"/>
</dbReference>
<accession>A0A8S1GXH0</accession>
<dbReference type="CDD" id="cd00174">
    <property type="entry name" value="SH3"/>
    <property type="match status" value="2"/>
</dbReference>
<dbReference type="GO" id="GO:0007015">
    <property type="term" value="P:actin filament organization"/>
    <property type="evidence" value="ECO:0007669"/>
    <property type="project" value="TreeGrafter"/>
</dbReference>
<dbReference type="InterPro" id="IPR050384">
    <property type="entry name" value="Endophilin_SH3RF"/>
</dbReference>
<dbReference type="PANTHER" id="PTHR14167">
    <property type="entry name" value="SH3 DOMAIN-CONTAINING"/>
    <property type="match status" value="1"/>
</dbReference>
<dbReference type="InterPro" id="IPR001452">
    <property type="entry name" value="SH3_domain"/>
</dbReference>
<evidence type="ECO:0000256" key="1">
    <source>
        <dbReference type="ARBA" id="ARBA00022443"/>
    </source>
</evidence>
<dbReference type="Pfam" id="PF14604">
    <property type="entry name" value="SH3_9"/>
    <property type="match status" value="1"/>
</dbReference>
<feature type="domain" description="SH3" evidence="4">
    <location>
        <begin position="355"/>
        <end position="414"/>
    </location>
</feature>
<dbReference type="InterPro" id="IPR036028">
    <property type="entry name" value="SH3-like_dom_sf"/>
</dbReference>